<evidence type="ECO:0000256" key="1">
    <source>
        <dbReference type="ARBA" id="ARBA00022450"/>
    </source>
</evidence>
<dbReference type="Pfam" id="PF23562">
    <property type="entry name" value="AMP-binding_C_3"/>
    <property type="match status" value="1"/>
</dbReference>
<evidence type="ECO:0000256" key="2">
    <source>
        <dbReference type="ARBA" id="ARBA00022553"/>
    </source>
</evidence>
<dbReference type="OMA" id="LEPREYP"/>
<evidence type="ECO:0000313" key="3">
    <source>
        <dbReference type="EMBL" id="QRC98737.1"/>
    </source>
</evidence>
<dbReference type="PANTHER" id="PTHR43439">
    <property type="entry name" value="PHENYLACETATE-COENZYME A LIGASE"/>
    <property type="match status" value="1"/>
</dbReference>
<dbReference type="InterPro" id="IPR051414">
    <property type="entry name" value="Adenylate-forming_Reductase"/>
</dbReference>
<dbReference type="OrthoDB" id="429813at2759"/>
<reference evidence="4" key="1">
    <citation type="journal article" date="2021" name="BMC Genomics">
        <title>Chromosome-level genome assembly and manually-curated proteome of model necrotroph Parastagonospora nodorum Sn15 reveals a genome-wide trove of candidate effector homologs, and redundancy of virulence-related functions within an accessory chromosome.</title>
        <authorList>
            <person name="Bertazzoni S."/>
            <person name="Jones D.A.B."/>
            <person name="Phan H.T."/>
            <person name="Tan K.-C."/>
            <person name="Hane J.K."/>
        </authorList>
    </citation>
    <scope>NUCLEOTIDE SEQUENCE [LARGE SCALE GENOMIC DNA]</scope>
    <source>
        <strain evidence="4">SN15 / ATCC MYA-4574 / FGSC 10173)</strain>
    </source>
</reference>
<dbReference type="PANTHER" id="PTHR43439:SF2">
    <property type="entry name" value="ENZYME, PUTATIVE (JCVI)-RELATED"/>
    <property type="match status" value="1"/>
</dbReference>
<name>A0A7U2F5J3_PHANO</name>
<dbReference type="Proteomes" id="UP000663193">
    <property type="component" value="Chromosome 9"/>
</dbReference>
<protein>
    <recommendedName>
        <fullName evidence="5">AMP-dependent synthetase/ligase domain-containing protein</fullName>
    </recommendedName>
</protein>
<dbReference type="AlphaFoldDB" id="A0A7U2F5J3"/>
<keyword evidence="2" id="KW-0597">Phosphoprotein</keyword>
<dbReference type="EMBL" id="CP069031">
    <property type="protein sequence ID" value="QRC98737.1"/>
    <property type="molecule type" value="Genomic_DNA"/>
</dbReference>
<gene>
    <name evidence="3" type="ORF">JI435_061090</name>
</gene>
<proteinExistence type="predicted"/>
<keyword evidence="4" id="KW-1185">Reference proteome</keyword>
<dbReference type="SUPFAM" id="SSF56801">
    <property type="entry name" value="Acetyl-CoA synthetase-like"/>
    <property type="match status" value="1"/>
</dbReference>
<dbReference type="VEuPathDB" id="FungiDB:JI435_061090"/>
<evidence type="ECO:0000313" key="4">
    <source>
        <dbReference type="Proteomes" id="UP000663193"/>
    </source>
</evidence>
<accession>A0A7U2F5J3</accession>
<keyword evidence="1" id="KW-0596">Phosphopantetheine</keyword>
<evidence type="ECO:0008006" key="5">
    <source>
        <dbReference type="Google" id="ProtNLM"/>
    </source>
</evidence>
<organism evidence="3 4">
    <name type="scientific">Phaeosphaeria nodorum (strain SN15 / ATCC MYA-4574 / FGSC 10173)</name>
    <name type="common">Glume blotch fungus</name>
    <name type="synonym">Parastagonospora nodorum</name>
    <dbReference type="NCBI Taxonomy" id="321614"/>
    <lineage>
        <taxon>Eukaryota</taxon>
        <taxon>Fungi</taxon>
        <taxon>Dikarya</taxon>
        <taxon>Ascomycota</taxon>
        <taxon>Pezizomycotina</taxon>
        <taxon>Dothideomycetes</taxon>
        <taxon>Pleosporomycetidae</taxon>
        <taxon>Pleosporales</taxon>
        <taxon>Pleosporineae</taxon>
        <taxon>Phaeosphaeriaceae</taxon>
        <taxon>Parastagonospora</taxon>
    </lineage>
</organism>
<sequence>MYGGSACPDTLGDLLVDQGINLIGHYGTTEVGQFMTSFRPQGDKAWNYVRESPKLSPLLRWLRRGPNLFEGTVLPGWPAKVASNQPDGSYATKDLFEPHPTIDKAWKYIARLDDTIVLVNGERFKPVMTEGKIRSHKAVTETVIFGSGRPYLGALIVPSPLVHELSSDQVFDQIWPVIEEANRTAKTYARLSRDIIRVLPHDCQFPRTDKGSIIRQAFYKAFTADIENAYDQTASVDADLNALSIPELEAFVRDTLVKVLPDAKDPDWTADFFSMRLDSLQSN</sequence>